<protein>
    <submittedName>
        <fullName evidence="1">Uncharacterized protein</fullName>
    </submittedName>
</protein>
<name>A0A0F9WQD5_9ZZZZ</name>
<dbReference type="AlphaFoldDB" id="A0A0F9WQD5"/>
<gene>
    <name evidence="1" type="ORF">LCGC14_0249740</name>
</gene>
<sequence length="78" mass="9076">MSNTKTREEIVKECANAAIGCWEHYCDRPLSDIRKALIETRIDVEFPHSFSTVNWTAYADQRDKELAEEELQDETPET</sequence>
<comment type="caution">
    <text evidence="1">The sequence shown here is derived from an EMBL/GenBank/DDBJ whole genome shotgun (WGS) entry which is preliminary data.</text>
</comment>
<organism evidence="1">
    <name type="scientific">marine sediment metagenome</name>
    <dbReference type="NCBI Taxonomy" id="412755"/>
    <lineage>
        <taxon>unclassified sequences</taxon>
        <taxon>metagenomes</taxon>
        <taxon>ecological metagenomes</taxon>
    </lineage>
</organism>
<reference evidence="1" key="1">
    <citation type="journal article" date="2015" name="Nature">
        <title>Complex archaea that bridge the gap between prokaryotes and eukaryotes.</title>
        <authorList>
            <person name="Spang A."/>
            <person name="Saw J.H."/>
            <person name="Jorgensen S.L."/>
            <person name="Zaremba-Niedzwiedzka K."/>
            <person name="Martijn J."/>
            <person name="Lind A.E."/>
            <person name="van Eijk R."/>
            <person name="Schleper C."/>
            <person name="Guy L."/>
            <person name="Ettema T.J."/>
        </authorList>
    </citation>
    <scope>NUCLEOTIDE SEQUENCE</scope>
</reference>
<proteinExistence type="predicted"/>
<dbReference type="EMBL" id="LAZR01000129">
    <property type="protein sequence ID" value="KKN88411.1"/>
    <property type="molecule type" value="Genomic_DNA"/>
</dbReference>
<accession>A0A0F9WQD5</accession>
<evidence type="ECO:0000313" key="1">
    <source>
        <dbReference type="EMBL" id="KKN88411.1"/>
    </source>
</evidence>